<sequence length="107" mass="12571">MNEQVARDAKIARIHAEEELKMMIDGLDRNNEVIARHLQKYEESKAELSIGEKIDLINELVKYQDHHAKILKYQLSKSSHSQRRNKWNSICQSSEAMLDERPKEKVL</sequence>
<name>A0A699S7Q6_TANCI</name>
<protein>
    <submittedName>
        <fullName evidence="1">Uncharacterized protein</fullName>
    </submittedName>
</protein>
<gene>
    <name evidence="1" type="ORF">Tci_865280</name>
</gene>
<dbReference type="EMBL" id="BKCJ011142548">
    <property type="protein sequence ID" value="GFC93310.1"/>
    <property type="molecule type" value="Genomic_DNA"/>
</dbReference>
<evidence type="ECO:0000313" key="1">
    <source>
        <dbReference type="EMBL" id="GFC93310.1"/>
    </source>
</evidence>
<proteinExistence type="predicted"/>
<comment type="caution">
    <text evidence="1">The sequence shown here is derived from an EMBL/GenBank/DDBJ whole genome shotgun (WGS) entry which is preliminary data.</text>
</comment>
<dbReference type="AlphaFoldDB" id="A0A699S7Q6"/>
<feature type="non-terminal residue" evidence="1">
    <location>
        <position position="107"/>
    </location>
</feature>
<organism evidence="1">
    <name type="scientific">Tanacetum cinerariifolium</name>
    <name type="common">Dalmatian daisy</name>
    <name type="synonym">Chrysanthemum cinerariifolium</name>
    <dbReference type="NCBI Taxonomy" id="118510"/>
    <lineage>
        <taxon>Eukaryota</taxon>
        <taxon>Viridiplantae</taxon>
        <taxon>Streptophyta</taxon>
        <taxon>Embryophyta</taxon>
        <taxon>Tracheophyta</taxon>
        <taxon>Spermatophyta</taxon>
        <taxon>Magnoliopsida</taxon>
        <taxon>eudicotyledons</taxon>
        <taxon>Gunneridae</taxon>
        <taxon>Pentapetalae</taxon>
        <taxon>asterids</taxon>
        <taxon>campanulids</taxon>
        <taxon>Asterales</taxon>
        <taxon>Asteraceae</taxon>
        <taxon>Asteroideae</taxon>
        <taxon>Anthemideae</taxon>
        <taxon>Anthemidinae</taxon>
        <taxon>Tanacetum</taxon>
    </lineage>
</organism>
<accession>A0A699S7Q6</accession>
<reference evidence="1" key="1">
    <citation type="journal article" date="2019" name="Sci. Rep.">
        <title>Draft genome of Tanacetum cinerariifolium, the natural source of mosquito coil.</title>
        <authorList>
            <person name="Yamashiro T."/>
            <person name="Shiraishi A."/>
            <person name="Satake H."/>
            <person name="Nakayama K."/>
        </authorList>
    </citation>
    <scope>NUCLEOTIDE SEQUENCE</scope>
</reference>